<comment type="similarity">
    <text evidence="1 11">Belongs to the short-chain dehydrogenases/reductases (SDR) family.</text>
</comment>
<dbReference type="PROSITE" id="PS00061">
    <property type="entry name" value="ADH_SHORT"/>
    <property type="match status" value="1"/>
</dbReference>
<gene>
    <name evidence="12" type="ORF">DMP08_09115</name>
</gene>
<dbReference type="Pfam" id="PF00106">
    <property type="entry name" value="adh_short"/>
    <property type="match status" value="1"/>
</dbReference>
<evidence type="ECO:0000256" key="9">
    <source>
        <dbReference type="ARBA" id="ARBA00067031"/>
    </source>
</evidence>
<dbReference type="Proteomes" id="UP000278632">
    <property type="component" value="Unassembled WGS sequence"/>
</dbReference>
<keyword evidence="13" id="KW-1185">Reference proteome</keyword>
<proteinExistence type="inferred from homology"/>
<dbReference type="PANTHER" id="PTHR24321">
    <property type="entry name" value="DEHYDROGENASES, SHORT CHAIN"/>
    <property type="match status" value="1"/>
</dbReference>
<comment type="catalytic activity">
    <reaction evidence="5">
        <text>12alpha-hydroxy-3-oxo-5beta-cholan-24-oate + NADH + H(+) = isodeoxycholate + NAD(+)</text>
        <dbReference type="Rhea" id="RHEA:47492"/>
        <dbReference type="ChEBI" id="CHEBI:15378"/>
        <dbReference type="ChEBI" id="CHEBI:57540"/>
        <dbReference type="ChEBI" id="CHEBI:57945"/>
        <dbReference type="ChEBI" id="CHEBI:87733"/>
        <dbReference type="ChEBI" id="CHEBI:87734"/>
    </reaction>
    <physiologicalReaction direction="left-to-right" evidence="5">
        <dbReference type="Rhea" id="RHEA:47493"/>
    </physiologicalReaction>
</comment>
<keyword evidence="4" id="KW-0753">Steroid metabolism</keyword>
<evidence type="ECO:0000256" key="4">
    <source>
        <dbReference type="ARBA" id="ARBA00023221"/>
    </source>
</evidence>
<evidence type="ECO:0000256" key="1">
    <source>
        <dbReference type="ARBA" id="ARBA00006484"/>
    </source>
</evidence>
<evidence type="ECO:0000256" key="11">
    <source>
        <dbReference type="RuleBase" id="RU000363"/>
    </source>
</evidence>
<comment type="catalytic activity">
    <reaction evidence="6">
        <text>3-oxochenodeoxycholate + NADH + H(+) = isochenodeoxycholate + NAD(+)</text>
        <dbReference type="Rhea" id="RHEA:47516"/>
        <dbReference type="ChEBI" id="CHEBI:15378"/>
        <dbReference type="ChEBI" id="CHEBI:57540"/>
        <dbReference type="ChEBI" id="CHEBI:57945"/>
        <dbReference type="ChEBI" id="CHEBI:87730"/>
        <dbReference type="ChEBI" id="CHEBI:87731"/>
    </reaction>
    <physiologicalReaction direction="left-to-right" evidence="6">
        <dbReference type="Rhea" id="RHEA:47517"/>
    </physiologicalReaction>
</comment>
<evidence type="ECO:0000256" key="6">
    <source>
        <dbReference type="ARBA" id="ARBA00050953"/>
    </source>
</evidence>
<dbReference type="InterPro" id="IPR036291">
    <property type="entry name" value="NAD(P)-bd_dom_sf"/>
</dbReference>
<evidence type="ECO:0000256" key="5">
    <source>
        <dbReference type="ARBA" id="ARBA00050257"/>
    </source>
</evidence>
<evidence type="ECO:0000256" key="2">
    <source>
        <dbReference type="ARBA" id="ARBA00023002"/>
    </source>
</evidence>
<name>A0A3N0B379_9ACTN</name>
<evidence type="ECO:0000313" key="12">
    <source>
        <dbReference type="EMBL" id="RNL41557.1"/>
    </source>
</evidence>
<dbReference type="SUPFAM" id="SSF51735">
    <property type="entry name" value="NAD(P)-binding Rossmann-fold domains"/>
    <property type="match status" value="1"/>
</dbReference>
<dbReference type="GO" id="GO:0008202">
    <property type="term" value="P:steroid metabolic process"/>
    <property type="evidence" value="ECO:0007669"/>
    <property type="project" value="UniProtKB-KW"/>
</dbReference>
<comment type="catalytic activity">
    <reaction evidence="8">
        <text>3-oxo-5beta-cholan-24-oate + NADH + H(+) = isolithocholate + NAD(+)</text>
        <dbReference type="Rhea" id="RHEA:47508"/>
        <dbReference type="ChEBI" id="CHEBI:11867"/>
        <dbReference type="ChEBI" id="CHEBI:15378"/>
        <dbReference type="ChEBI" id="CHEBI:57540"/>
        <dbReference type="ChEBI" id="CHEBI:57945"/>
        <dbReference type="ChEBI" id="CHEBI:87728"/>
        <dbReference type="EC" id="1.1.1.391"/>
    </reaction>
    <physiologicalReaction direction="left-to-right" evidence="8">
        <dbReference type="Rhea" id="RHEA:47509"/>
    </physiologicalReaction>
</comment>
<dbReference type="InterPro" id="IPR020904">
    <property type="entry name" value="Sc_DH/Rdtase_CS"/>
</dbReference>
<dbReference type="AlphaFoldDB" id="A0A3N0B379"/>
<dbReference type="InterPro" id="IPR002347">
    <property type="entry name" value="SDR_fam"/>
</dbReference>
<reference evidence="13" key="1">
    <citation type="submission" date="2018-05" db="EMBL/GenBank/DDBJ databases">
        <title>Genome Sequencing of selected type strains of the family Eggerthellaceae.</title>
        <authorList>
            <person name="Danylec N."/>
            <person name="Stoll D.A."/>
            <person name="Doetsch A."/>
            <person name="Huch M."/>
        </authorList>
    </citation>
    <scope>NUCLEOTIDE SEQUENCE [LARGE SCALE GENOMIC DNA]</scope>
    <source>
        <strain evidence="13">DSM 16106</strain>
    </source>
</reference>
<evidence type="ECO:0000313" key="13">
    <source>
        <dbReference type="Proteomes" id="UP000278632"/>
    </source>
</evidence>
<keyword evidence="3" id="KW-0443">Lipid metabolism</keyword>
<protein>
    <recommendedName>
        <fullName evidence="9">3beta-hydroxycholanate 3-dehydrogenase (NAD(+))</fullName>
        <ecNumber evidence="9">1.1.1.391</ecNumber>
    </recommendedName>
    <alternativeName>
        <fullName evidence="10">NAD-dependent bile acid 3beta-dehydrogenase</fullName>
    </alternativeName>
</protein>
<dbReference type="FunFam" id="3.40.50.720:FF:000084">
    <property type="entry name" value="Short-chain dehydrogenase reductase"/>
    <property type="match status" value="1"/>
</dbReference>
<evidence type="ECO:0000256" key="3">
    <source>
        <dbReference type="ARBA" id="ARBA00023098"/>
    </source>
</evidence>
<dbReference type="CDD" id="cd05233">
    <property type="entry name" value="SDR_c"/>
    <property type="match status" value="1"/>
</dbReference>
<accession>A0A3N0B379</accession>
<dbReference type="EMBL" id="QICD01000020">
    <property type="protein sequence ID" value="RNL41557.1"/>
    <property type="molecule type" value="Genomic_DNA"/>
</dbReference>
<dbReference type="OrthoDB" id="5290708at2"/>
<dbReference type="GO" id="GO:0016491">
    <property type="term" value="F:oxidoreductase activity"/>
    <property type="evidence" value="ECO:0007669"/>
    <property type="project" value="UniProtKB-KW"/>
</dbReference>
<evidence type="ECO:0000256" key="8">
    <source>
        <dbReference type="ARBA" id="ARBA00052953"/>
    </source>
</evidence>
<comment type="caution">
    <text evidence="12">The sequence shown here is derived from an EMBL/GenBank/DDBJ whole genome shotgun (WGS) entry which is preliminary data.</text>
</comment>
<organism evidence="12 13">
    <name type="scientific">Paraeggerthella hongkongensis</name>
    <dbReference type="NCBI Taxonomy" id="230658"/>
    <lineage>
        <taxon>Bacteria</taxon>
        <taxon>Bacillati</taxon>
        <taxon>Actinomycetota</taxon>
        <taxon>Coriobacteriia</taxon>
        <taxon>Eggerthellales</taxon>
        <taxon>Eggerthellaceae</taxon>
        <taxon>Paraeggerthella</taxon>
    </lineage>
</organism>
<dbReference type="EC" id="1.1.1.391" evidence="9"/>
<dbReference type="PANTHER" id="PTHR24321:SF11">
    <property type="entry name" value="BLR0893 PROTEIN"/>
    <property type="match status" value="1"/>
</dbReference>
<evidence type="ECO:0000256" key="7">
    <source>
        <dbReference type="ARBA" id="ARBA00052497"/>
    </source>
</evidence>
<dbReference type="RefSeq" id="WP_123192599.1">
    <property type="nucleotide sequence ID" value="NZ_QICD01000020.1"/>
</dbReference>
<evidence type="ECO:0000256" key="10">
    <source>
        <dbReference type="ARBA" id="ARBA00081284"/>
    </source>
</evidence>
<dbReference type="PRINTS" id="PR00081">
    <property type="entry name" value="GDHRDH"/>
</dbReference>
<keyword evidence="2" id="KW-0560">Oxidoreductase</keyword>
<dbReference type="Gene3D" id="3.40.50.720">
    <property type="entry name" value="NAD(P)-binding Rossmann-like Domain"/>
    <property type="match status" value="1"/>
</dbReference>
<comment type="catalytic activity">
    <reaction evidence="7">
        <text>7alpha,12alpha-dihydroxy-3-oxo-5beta-cholan-24-oate + NADH + H(+) = isocholate + NAD(+)</text>
        <dbReference type="Rhea" id="RHEA:47512"/>
        <dbReference type="ChEBI" id="CHEBI:15378"/>
        <dbReference type="ChEBI" id="CHEBI:57540"/>
        <dbReference type="ChEBI" id="CHEBI:57945"/>
        <dbReference type="ChEBI" id="CHEBI:87735"/>
        <dbReference type="ChEBI" id="CHEBI:87736"/>
    </reaction>
    <physiologicalReaction direction="left-to-right" evidence="7">
        <dbReference type="Rhea" id="RHEA:47513"/>
    </physiologicalReaction>
</comment>
<dbReference type="PRINTS" id="PR00080">
    <property type="entry name" value="SDRFAMILY"/>
</dbReference>
<sequence length="275" mass="29003">MARQAYEGRFDGKVMIITGAARGIGRATALRAAAEGAKLVLVDRLEDEGAKTLAEVRSVAPDALFLPLDLSIEENARAMVARTVEAFGRLDIAVNNAGVMGQPDNVHELTKEQMDYTMANNLYTVFFCAKHELRQFIAQGDGGSIVNVASIAGMTGLPGNPAYVASKHAVNGLTKNLALDYAHYGVRVNSVNPAGTATPMVDEAYAYVMEKQKAAVAAGADPAEAASMAGQKTESMLKREATAEEQAASILFLASDDASHMTGEIVATDGGWTSF</sequence>